<keyword evidence="2" id="KW-1185">Reference proteome</keyword>
<protein>
    <recommendedName>
        <fullName evidence="3">F-box domain-containing protein</fullName>
    </recommendedName>
</protein>
<dbReference type="Proteomes" id="UP000807469">
    <property type="component" value="Unassembled WGS sequence"/>
</dbReference>
<comment type="caution">
    <text evidence="1">The sequence shown here is derived from an EMBL/GenBank/DDBJ whole genome shotgun (WGS) entry which is preliminary data.</text>
</comment>
<sequence>MEDITEDMGHDGSETEAQMILDENEVAQALLSIPRRIEVVYPRPWPGVPKYFVTKKGLQVTNGVPTEVMSMIFEFSLPADIIRCDLSVTRRKYAMEAPLILSAVCQKWRNIARATPRLWTQIPLRLRQANANSLPSLAEDWLRLSGSWLPLSINLFVAIKEVGVEDLRKLVQVITPYCARWRDVRYHGFYDNLADILSSGLHLGQLRSLRVVMAFNNCIWKRHDDQGLKCFDNCLELLRRASQLRICGIAPLDVYYLINAYNTDPPPSQVYSPQHLKHSNITRLVLQGRYSCDILSHMVCPSLTEIKLVDMHYNSIAYL</sequence>
<evidence type="ECO:0000313" key="2">
    <source>
        <dbReference type="Proteomes" id="UP000807469"/>
    </source>
</evidence>
<evidence type="ECO:0000313" key="1">
    <source>
        <dbReference type="EMBL" id="KAF9483143.1"/>
    </source>
</evidence>
<name>A0A9P6D509_9AGAR</name>
<reference evidence="1" key="1">
    <citation type="submission" date="2020-11" db="EMBL/GenBank/DDBJ databases">
        <authorList>
            <consortium name="DOE Joint Genome Institute"/>
            <person name="Ahrendt S."/>
            <person name="Riley R."/>
            <person name="Andreopoulos W."/>
            <person name="Labutti K."/>
            <person name="Pangilinan J."/>
            <person name="Ruiz-Duenas F.J."/>
            <person name="Barrasa J.M."/>
            <person name="Sanchez-Garcia M."/>
            <person name="Camarero S."/>
            <person name="Miyauchi S."/>
            <person name="Serrano A."/>
            <person name="Linde D."/>
            <person name="Babiker R."/>
            <person name="Drula E."/>
            <person name="Ayuso-Fernandez I."/>
            <person name="Pacheco R."/>
            <person name="Padilla G."/>
            <person name="Ferreira P."/>
            <person name="Barriuso J."/>
            <person name="Kellner H."/>
            <person name="Castanera R."/>
            <person name="Alfaro M."/>
            <person name="Ramirez L."/>
            <person name="Pisabarro A.G."/>
            <person name="Kuo A."/>
            <person name="Tritt A."/>
            <person name="Lipzen A."/>
            <person name="He G."/>
            <person name="Yan M."/>
            <person name="Ng V."/>
            <person name="Cullen D."/>
            <person name="Martin F."/>
            <person name="Rosso M.-N."/>
            <person name="Henrissat B."/>
            <person name="Hibbett D."/>
            <person name="Martinez A.T."/>
            <person name="Grigoriev I.V."/>
        </authorList>
    </citation>
    <scope>NUCLEOTIDE SEQUENCE</scope>
    <source>
        <strain evidence="1">CIRM-BRFM 674</strain>
    </source>
</reference>
<dbReference type="AlphaFoldDB" id="A0A9P6D509"/>
<dbReference type="EMBL" id="MU155157">
    <property type="protein sequence ID" value="KAF9483143.1"/>
    <property type="molecule type" value="Genomic_DNA"/>
</dbReference>
<organism evidence="1 2">
    <name type="scientific">Pholiota conissans</name>
    <dbReference type="NCBI Taxonomy" id="109636"/>
    <lineage>
        <taxon>Eukaryota</taxon>
        <taxon>Fungi</taxon>
        <taxon>Dikarya</taxon>
        <taxon>Basidiomycota</taxon>
        <taxon>Agaricomycotina</taxon>
        <taxon>Agaricomycetes</taxon>
        <taxon>Agaricomycetidae</taxon>
        <taxon>Agaricales</taxon>
        <taxon>Agaricineae</taxon>
        <taxon>Strophariaceae</taxon>
        <taxon>Pholiota</taxon>
    </lineage>
</organism>
<evidence type="ECO:0008006" key="3">
    <source>
        <dbReference type="Google" id="ProtNLM"/>
    </source>
</evidence>
<dbReference type="OrthoDB" id="2269034at2759"/>
<accession>A0A9P6D509</accession>
<gene>
    <name evidence="1" type="ORF">BDN70DRAFT_929473</name>
</gene>
<proteinExistence type="predicted"/>